<proteinExistence type="predicted"/>
<evidence type="ECO:0000313" key="1">
    <source>
        <dbReference type="EMBL" id="KEQ54305.1"/>
    </source>
</evidence>
<gene>
    <name evidence="1" type="ORF">BV95_01370</name>
</gene>
<protein>
    <submittedName>
        <fullName evidence="1">Uncharacterized protein</fullName>
    </submittedName>
</protein>
<dbReference type="RefSeq" id="WP_037449112.1">
    <property type="nucleotide sequence ID" value="NZ_JFHR01000011.1"/>
</dbReference>
<dbReference type="AlphaFoldDB" id="A0A081RGI2"/>
<evidence type="ECO:0000313" key="2">
    <source>
        <dbReference type="Proteomes" id="UP000028411"/>
    </source>
</evidence>
<comment type="caution">
    <text evidence="1">The sequence shown here is derived from an EMBL/GenBank/DDBJ whole genome shotgun (WGS) entry which is preliminary data.</text>
</comment>
<dbReference type="PATRIC" id="fig|46429.4.peg.1334"/>
<reference evidence="1 2" key="1">
    <citation type="submission" date="2014-02" db="EMBL/GenBank/DDBJ databases">
        <title>Whole genome sequence of Sphingobium chlorophenolicum NBRC 16172.</title>
        <authorList>
            <person name="Gan H.M."/>
            <person name="Gan H.Y."/>
            <person name="Chew T.H."/>
            <person name="Savka M.A."/>
        </authorList>
    </citation>
    <scope>NUCLEOTIDE SEQUENCE [LARGE SCALE GENOMIC DNA]</scope>
    <source>
        <strain evidence="1 2">NBRC 16172</strain>
    </source>
</reference>
<dbReference type="EMBL" id="JFHR01000011">
    <property type="protein sequence ID" value="KEQ54305.1"/>
    <property type="molecule type" value="Genomic_DNA"/>
</dbReference>
<dbReference type="OrthoDB" id="7478129at2"/>
<name>A0A081RGI2_SPHCR</name>
<dbReference type="eggNOG" id="ENOG5031BRR">
    <property type="taxonomic scope" value="Bacteria"/>
</dbReference>
<sequence length="102" mass="10866">MPLGLAALDELNAAFEALRSVLDGTDVAAIEAATHRIAAAASAVRAIGVWRSDPAVRDRLTALQPLIESARIRTNLLADHMNQRLAILAERGAENAPLVYGR</sequence>
<accession>A0A081RGI2</accession>
<dbReference type="Proteomes" id="UP000028411">
    <property type="component" value="Unassembled WGS sequence"/>
</dbReference>
<organism evidence="1 2">
    <name type="scientific">Sphingobium chlorophenolicum</name>
    <dbReference type="NCBI Taxonomy" id="46429"/>
    <lineage>
        <taxon>Bacteria</taxon>
        <taxon>Pseudomonadati</taxon>
        <taxon>Pseudomonadota</taxon>
        <taxon>Alphaproteobacteria</taxon>
        <taxon>Sphingomonadales</taxon>
        <taxon>Sphingomonadaceae</taxon>
        <taxon>Sphingobium</taxon>
    </lineage>
</organism>